<dbReference type="InterPro" id="IPR027954">
    <property type="entry name" value="Transcobalamin-like_C"/>
</dbReference>
<feature type="signal peptide" evidence="1">
    <location>
        <begin position="1"/>
        <end position="20"/>
    </location>
</feature>
<gene>
    <name evidence="3" type="ORF">IV43_GL002004</name>
    <name evidence="4" type="ORF">LAC1533_2226</name>
</gene>
<dbReference type="Proteomes" id="UP000190935">
    <property type="component" value="Chromosome I"/>
</dbReference>
<feature type="domain" description="Transcobalamin-like C-terminal" evidence="2">
    <location>
        <begin position="60"/>
        <end position="126"/>
    </location>
</feature>
<evidence type="ECO:0000313" key="5">
    <source>
        <dbReference type="Proteomes" id="UP000051491"/>
    </source>
</evidence>
<organism evidence="3 5">
    <name type="scientific">Ligilactobacillus acidipiscis</name>
    <dbReference type="NCBI Taxonomy" id="89059"/>
    <lineage>
        <taxon>Bacteria</taxon>
        <taxon>Bacillati</taxon>
        <taxon>Bacillota</taxon>
        <taxon>Bacilli</taxon>
        <taxon>Lactobacillales</taxon>
        <taxon>Lactobacillaceae</taxon>
        <taxon>Ligilactobacillus</taxon>
    </lineage>
</organism>
<dbReference type="AlphaFoldDB" id="A0A0R2K541"/>
<evidence type="ECO:0000313" key="3">
    <source>
        <dbReference type="EMBL" id="KRN81268.1"/>
    </source>
</evidence>
<dbReference type="Proteomes" id="UP000051491">
    <property type="component" value="Unassembled WGS sequence"/>
</dbReference>
<keyword evidence="4" id="KW-0449">Lipoprotein</keyword>
<accession>A0A0R2K541</accession>
<dbReference type="STRING" id="89059.LAC1533_2226"/>
<reference evidence="6" key="2">
    <citation type="submission" date="2016-11" db="EMBL/GenBank/DDBJ databases">
        <authorList>
            <person name="Papadimitriou K."/>
        </authorList>
    </citation>
    <scope>NUCLEOTIDE SEQUENCE [LARGE SCALE GENOMIC DNA]</scope>
    <source>
        <strain evidence="6">ACA-DC 1533</strain>
    </source>
</reference>
<evidence type="ECO:0000313" key="6">
    <source>
        <dbReference type="Proteomes" id="UP000190935"/>
    </source>
</evidence>
<proteinExistence type="predicted"/>
<dbReference type="PROSITE" id="PS51257">
    <property type="entry name" value="PROKAR_LIPOPROTEIN"/>
    <property type="match status" value="1"/>
</dbReference>
<protein>
    <submittedName>
        <fullName evidence="4">Additional lipoprotein component of predicted cobalamin ECF transporter</fullName>
    </submittedName>
</protein>
<dbReference type="Pfam" id="PF14478">
    <property type="entry name" value="DUF4430"/>
    <property type="match status" value="1"/>
</dbReference>
<evidence type="ECO:0000256" key="1">
    <source>
        <dbReference type="SAM" id="SignalP"/>
    </source>
</evidence>
<dbReference type="PATRIC" id="fig|89059.3.peg.2122"/>
<reference evidence="4" key="3">
    <citation type="submission" date="2016-11" db="EMBL/GenBank/DDBJ databases">
        <authorList>
            <person name="Jaros S."/>
            <person name="Januszkiewicz K."/>
            <person name="Wedrychowicz H."/>
        </authorList>
    </citation>
    <scope>NUCLEOTIDE SEQUENCE [LARGE SCALE GENOMIC DNA]</scope>
    <source>
        <strain evidence="4">ACA-DC 1533</strain>
    </source>
</reference>
<dbReference type="Gene3D" id="2.170.130.30">
    <property type="match status" value="1"/>
</dbReference>
<dbReference type="KEGG" id="laca:LAC1533_2226"/>
<dbReference type="EMBL" id="JQBK01000075">
    <property type="protein sequence ID" value="KRN81268.1"/>
    <property type="molecule type" value="Genomic_DNA"/>
</dbReference>
<evidence type="ECO:0000313" key="4">
    <source>
        <dbReference type="EMBL" id="SFV41651.1"/>
    </source>
</evidence>
<dbReference type="GeneID" id="95350318"/>
<name>A0A0R2K541_9LACO</name>
<evidence type="ECO:0000259" key="2">
    <source>
        <dbReference type="Pfam" id="PF14478"/>
    </source>
</evidence>
<sequence>MLKKYSVTLLVLLNMLFATGCSRQNNNLKQVKKNDTVRVTYQLKSGRRSLGTKNVQLKKGTKVDTGLKKAWPTKEHKGMITEINGHKQNDKKQKYWMYTINGKKASKGVKQQNVKDKNKIVFTLQKVSE</sequence>
<dbReference type="EMBL" id="LT630287">
    <property type="protein sequence ID" value="SFV41651.1"/>
    <property type="molecule type" value="Genomic_DNA"/>
</dbReference>
<dbReference type="RefSeq" id="WP_010499296.1">
    <property type="nucleotide sequence ID" value="NZ_JBHUGU010000002.1"/>
</dbReference>
<feature type="chain" id="PRO_5044546193" evidence="1">
    <location>
        <begin position="21"/>
        <end position="129"/>
    </location>
</feature>
<dbReference type="OrthoDB" id="2870483at2"/>
<keyword evidence="1" id="KW-0732">Signal</keyword>
<reference evidence="3 5" key="1">
    <citation type="journal article" date="2015" name="Genome Announc.">
        <title>Expanding the biotechnology potential of lactobacilli through comparative genomics of 213 strains and associated genera.</title>
        <authorList>
            <person name="Sun Z."/>
            <person name="Harris H.M."/>
            <person name="McCann A."/>
            <person name="Guo C."/>
            <person name="Argimon S."/>
            <person name="Zhang W."/>
            <person name="Yang X."/>
            <person name="Jeffery I.B."/>
            <person name="Cooney J.C."/>
            <person name="Kagawa T.F."/>
            <person name="Liu W."/>
            <person name="Song Y."/>
            <person name="Salvetti E."/>
            <person name="Wrobel A."/>
            <person name="Rasinkangas P."/>
            <person name="Parkhill J."/>
            <person name="Rea M.C."/>
            <person name="O'Sullivan O."/>
            <person name="Ritari J."/>
            <person name="Douillard F.P."/>
            <person name="Paul Ross R."/>
            <person name="Yang R."/>
            <person name="Briner A.E."/>
            <person name="Felis G.E."/>
            <person name="de Vos W.M."/>
            <person name="Barrangou R."/>
            <person name="Klaenhammer T.R."/>
            <person name="Caufield P.W."/>
            <person name="Cui Y."/>
            <person name="Zhang H."/>
            <person name="O'Toole P.W."/>
        </authorList>
    </citation>
    <scope>NUCLEOTIDE SEQUENCE [LARGE SCALE GENOMIC DNA]</scope>
    <source>
        <strain evidence="3 5">DSM 15353</strain>
    </source>
</reference>